<dbReference type="RefSeq" id="XP_056045138.1">
    <property type="nucleotide sequence ID" value="XM_056185895.1"/>
</dbReference>
<keyword evidence="3" id="KW-1185">Reference proteome</keyword>
<reference evidence="2" key="1">
    <citation type="submission" date="2023-03" db="EMBL/GenBank/DDBJ databases">
        <title>Near-Complete genome sequence of Lipomyces tetrasporous NRRL Y-64009, an oleaginous yeast capable of growing on lignocellulosic hydrolysates.</title>
        <authorList>
            <consortium name="Lawrence Berkeley National Laboratory"/>
            <person name="Jagtap S.S."/>
            <person name="Liu J.-J."/>
            <person name="Walukiewicz H.E."/>
            <person name="Pangilinan J."/>
            <person name="Lipzen A."/>
            <person name="Ahrendt S."/>
            <person name="Koriabine M."/>
            <person name="Cobaugh K."/>
            <person name="Salamov A."/>
            <person name="Yoshinaga Y."/>
            <person name="Ng V."/>
            <person name="Daum C."/>
            <person name="Grigoriev I.V."/>
            <person name="Slininger P.J."/>
            <person name="Dien B.S."/>
            <person name="Jin Y.-S."/>
            <person name="Rao C.V."/>
        </authorList>
    </citation>
    <scope>NUCLEOTIDE SEQUENCE</scope>
    <source>
        <strain evidence="2">NRRL Y-64009</strain>
    </source>
</reference>
<organism evidence="2 3">
    <name type="scientific">Lipomyces tetrasporus</name>
    <dbReference type="NCBI Taxonomy" id="54092"/>
    <lineage>
        <taxon>Eukaryota</taxon>
        <taxon>Fungi</taxon>
        <taxon>Dikarya</taxon>
        <taxon>Ascomycota</taxon>
        <taxon>Saccharomycotina</taxon>
        <taxon>Lipomycetes</taxon>
        <taxon>Lipomycetales</taxon>
        <taxon>Lipomycetaceae</taxon>
        <taxon>Lipomyces</taxon>
    </lineage>
</organism>
<dbReference type="AlphaFoldDB" id="A0AAD7QUT8"/>
<accession>A0AAD7QUT8</accession>
<dbReference type="Proteomes" id="UP001217417">
    <property type="component" value="Unassembled WGS sequence"/>
</dbReference>
<evidence type="ECO:0000256" key="1">
    <source>
        <dbReference type="SAM" id="MobiDB-lite"/>
    </source>
</evidence>
<dbReference type="GeneID" id="80881061"/>
<dbReference type="EMBL" id="JARPMG010000003">
    <property type="protein sequence ID" value="KAJ8101688.1"/>
    <property type="molecule type" value="Genomic_DNA"/>
</dbReference>
<protein>
    <submittedName>
        <fullName evidence="2">Uncharacterized protein</fullName>
    </submittedName>
</protein>
<proteinExistence type="predicted"/>
<evidence type="ECO:0000313" key="2">
    <source>
        <dbReference type="EMBL" id="KAJ8101688.1"/>
    </source>
</evidence>
<gene>
    <name evidence="2" type="ORF">POJ06DRAFT_236363</name>
</gene>
<evidence type="ECO:0000313" key="3">
    <source>
        <dbReference type="Proteomes" id="UP001217417"/>
    </source>
</evidence>
<sequence>MTTQSTFSISILHSPSYSPAEQRPASPAAKLVHFANAQYTVGCLEIDQHEYDPVQEEVSVSYADDEEPDEEDNMAEVILPKAFKKSTGLNNFVTRTKCFFRRKKRCLTGVIPFNGISYKLVGLEDSASFDLAETSVSDELVKTGTSPLRRFAEFFKKRQLEKELQPTKPSIAKPPITKKSAFDEAAVPLMKDASLAAEDDCQEPGGRIGTRVATASAAHSAGRRRSGRRSPSQRVYASSASFRSYPRVSTKTDSITLFIGIGSLLP</sequence>
<comment type="caution">
    <text evidence="2">The sequence shown here is derived from an EMBL/GenBank/DDBJ whole genome shotgun (WGS) entry which is preliminary data.</text>
</comment>
<feature type="region of interest" description="Disordered" evidence="1">
    <location>
        <begin position="212"/>
        <end position="236"/>
    </location>
</feature>
<name>A0AAD7QUT8_9ASCO</name>